<evidence type="ECO:0000256" key="1">
    <source>
        <dbReference type="SAM" id="MobiDB-lite"/>
    </source>
</evidence>
<feature type="domain" description="DUF6593" evidence="2">
    <location>
        <begin position="210"/>
        <end position="304"/>
    </location>
</feature>
<accession>A0A8H6MA62</accession>
<comment type="caution">
    <text evidence="3">The sequence shown here is derived from an EMBL/GenBank/DDBJ whole genome shotgun (WGS) entry which is preliminary data.</text>
</comment>
<evidence type="ECO:0000259" key="2">
    <source>
        <dbReference type="Pfam" id="PF20236"/>
    </source>
</evidence>
<organism evidence="3 4">
    <name type="scientific">Ephemerocybe angulata</name>
    <dbReference type="NCBI Taxonomy" id="980116"/>
    <lineage>
        <taxon>Eukaryota</taxon>
        <taxon>Fungi</taxon>
        <taxon>Dikarya</taxon>
        <taxon>Basidiomycota</taxon>
        <taxon>Agaricomycotina</taxon>
        <taxon>Agaricomycetes</taxon>
        <taxon>Agaricomycetidae</taxon>
        <taxon>Agaricales</taxon>
        <taxon>Agaricineae</taxon>
        <taxon>Psathyrellaceae</taxon>
        <taxon>Ephemerocybe</taxon>
    </lineage>
</organism>
<reference evidence="3 4" key="1">
    <citation type="submission" date="2020-07" db="EMBL/GenBank/DDBJ databases">
        <title>Comparative genomics of pyrophilous fungi reveals a link between fire events and developmental genes.</title>
        <authorList>
            <consortium name="DOE Joint Genome Institute"/>
            <person name="Steindorff A.S."/>
            <person name="Carver A."/>
            <person name="Calhoun S."/>
            <person name="Stillman K."/>
            <person name="Liu H."/>
            <person name="Lipzen A."/>
            <person name="Pangilinan J."/>
            <person name="Labutti K."/>
            <person name="Bruns T.D."/>
            <person name="Grigoriev I.V."/>
        </authorList>
    </citation>
    <scope>NUCLEOTIDE SEQUENCE [LARGE SCALE GENOMIC DNA]</scope>
    <source>
        <strain evidence="3 4">CBS 144469</strain>
    </source>
</reference>
<feature type="region of interest" description="Disordered" evidence="1">
    <location>
        <begin position="174"/>
        <end position="207"/>
    </location>
</feature>
<sequence>MANNEKPILLCLVNNDPTSTILMTTAGQQLYSVSTPITFPSLAASLDQPGWSAPPRPTLFDKHRKSSSVYVASSPIAPLHRCRSNSSPPRGVAVGGPRSAPIADCHVRRGPVTIVKRLDVVEGSTGHVETTVGLIKSHKDDSQSGSGANDDPGHRRGSDDVTLELCEHAFMVKMPSPPRVPRSKSRERVRAGQTLSEGEHSENEYSSDGEWLLVEDGLANASDHSQHAALNSWDFIGPDKRHYKWFMIVQAGPVLALVEPSAYINVARYRRPKLGIVSRSRRGFLEIFPCANTSDVDLIVTSFVGFMKQCVLPTDNMIGPVGGATSSTPRLPRAKSSGSMPGQGRGPYMKNEKESTLSKARSDTVLPTPTPPSLSSIPHRFLSAAALARKRSKSPPLAAFTFPPFAVKPKIRRMATTTLHG</sequence>
<evidence type="ECO:0000313" key="4">
    <source>
        <dbReference type="Proteomes" id="UP000521943"/>
    </source>
</evidence>
<gene>
    <name evidence="3" type="ORF">DFP72DRAFT_175427</name>
</gene>
<name>A0A8H6MA62_9AGAR</name>
<dbReference type="OrthoDB" id="2605483at2759"/>
<dbReference type="AlphaFoldDB" id="A0A8H6MA62"/>
<keyword evidence="4" id="KW-1185">Reference proteome</keyword>
<feature type="region of interest" description="Disordered" evidence="1">
    <location>
        <begin position="322"/>
        <end position="373"/>
    </location>
</feature>
<dbReference type="EMBL" id="JACGCI010000018">
    <property type="protein sequence ID" value="KAF6758539.1"/>
    <property type="molecule type" value="Genomic_DNA"/>
</dbReference>
<feature type="region of interest" description="Disordered" evidence="1">
    <location>
        <begin position="133"/>
        <end position="159"/>
    </location>
</feature>
<evidence type="ECO:0000313" key="3">
    <source>
        <dbReference type="EMBL" id="KAF6758539.1"/>
    </source>
</evidence>
<feature type="compositionally biased region" description="Basic and acidic residues" evidence="1">
    <location>
        <begin position="350"/>
        <end position="362"/>
    </location>
</feature>
<proteinExistence type="predicted"/>
<dbReference type="InterPro" id="IPR046528">
    <property type="entry name" value="DUF6593"/>
</dbReference>
<dbReference type="Pfam" id="PF20236">
    <property type="entry name" value="DUF6593"/>
    <property type="match status" value="1"/>
</dbReference>
<dbReference type="Proteomes" id="UP000521943">
    <property type="component" value="Unassembled WGS sequence"/>
</dbReference>
<protein>
    <recommendedName>
        <fullName evidence="2">DUF6593 domain-containing protein</fullName>
    </recommendedName>
</protein>